<dbReference type="CDD" id="cd00958">
    <property type="entry name" value="DhnA"/>
    <property type="match status" value="1"/>
</dbReference>
<dbReference type="InterPro" id="IPR041720">
    <property type="entry name" value="FbaB-like"/>
</dbReference>
<dbReference type="PANTHER" id="PTHR47916:SF1">
    <property type="entry name" value="3-HYDROXY-5-PHOSPHONOOXYPENTANE-2,4-DIONE THIOLASE"/>
    <property type="match status" value="1"/>
</dbReference>
<proteinExistence type="predicted"/>
<keyword evidence="2" id="KW-1185">Reference proteome</keyword>
<dbReference type="Pfam" id="PF01791">
    <property type="entry name" value="DeoC"/>
    <property type="match status" value="1"/>
</dbReference>
<dbReference type="RefSeq" id="WP_255226392.1">
    <property type="nucleotide sequence ID" value="NZ_JAJEKE010000002.1"/>
</dbReference>
<gene>
    <name evidence="1" type="ORF">LJD61_04870</name>
</gene>
<dbReference type="InterPro" id="IPR050456">
    <property type="entry name" value="DeoC/FbaB_aldolase"/>
</dbReference>
<dbReference type="Gene3D" id="3.20.20.70">
    <property type="entry name" value="Aldolase class I"/>
    <property type="match status" value="1"/>
</dbReference>
<comment type="caution">
    <text evidence="1">The sequence shown here is derived from an EMBL/GenBank/DDBJ whole genome shotgun (WGS) entry which is preliminary data.</text>
</comment>
<dbReference type="PANTHER" id="PTHR47916">
    <property type="entry name" value="FRUCTOSE-BISPHOSPHATE ALDOLASE CLASS 1"/>
    <property type="match status" value="1"/>
</dbReference>
<dbReference type="EMBL" id="JAJEKE010000002">
    <property type="protein sequence ID" value="MCQ1528878.1"/>
    <property type="molecule type" value="Genomic_DNA"/>
</dbReference>
<dbReference type="PIRSF" id="PIRSF038992">
    <property type="entry name" value="Aldolase_Ia"/>
    <property type="match status" value="1"/>
</dbReference>
<organism evidence="1 2">
    <name type="scientific">Lutispora saccharofermentans</name>
    <dbReference type="NCBI Taxonomy" id="3024236"/>
    <lineage>
        <taxon>Bacteria</taxon>
        <taxon>Bacillati</taxon>
        <taxon>Bacillota</taxon>
        <taxon>Clostridia</taxon>
        <taxon>Lutisporales</taxon>
        <taxon>Lutisporaceae</taxon>
        <taxon>Lutispora</taxon>
    </lineage>
</organism>
<dbReference type="InterPro" id="IPR002915">
    <property type="entry name" value="DeoC/FbaB/LacD_aldolase"/>
</dbReference>
<evidence type="ECO:0008006" key="3">
    <source>
        <dbReference type="Google" id="ProtNLM"/>
    </source>
</evidence>
<reference evidence="1 2" key="1">
    <citation type="submission" date="2021-10" db="EMBL/GenBank/DDBJ databases">
        <title>Lutispora strain m25 sp. nov., a thermophilic, non-spore-forming bacterium isolated from a lab-scale methanogenic bioreactor digesting anaerobic sludge.</title>
        <authorList>
            <person name="El Houari A."/>
            <person name="Mcdonald J."/>
        </authorList>
    </citation>
    <scope>NUCLEOTIDE SEQUENCE [LARGE SCALE GENOMIC DNA]</scope>
    <source>
        <strain evidence="2">m25</strain>
    </source>
</reference>
<evidence type="ECO:0000313" key="2">
    <source>
        <dbReference type="Proteomes" id="UP001651880"/>
    </source>
</evidence>
<dbReference type="SMART" id="SM01133">
    <property type="entry name" value="DeoC"/>
    <property type="match status" value="1"/>
</dbReference>
<dbReference type="Proteomes" id="UP001651880">
    <property type="component" value="Unassembled WGS sequence"/>
</dbReference>
<dbReference type="InterPro" id="IPR013785">
    <property type="entry name" value="Aldolase_TIM"/>
</dbReference>
<accession>A0ABT1NC90</accession>
<name>A0ABT1NC90_9FIRM</name>
<dbReference type="SUPFAM" id="SSF51569">
    <property type="entry name" value="Aldolase"/>
    <property type="match status" value="1"/>
</dbReference>
<sequence>MSAQCGKNVRLSRIIKKSTGKSVSVAFDHGLDDGPMLGNIHPRETMEKIIEGGADGVLISPGCARICNDLLCDDNAPSVILRLDWTNTFRAPDELNYEEGRNILISDVESALALGADAVLTFMFIGYEHSEVEAREIAKNAEICRAAARLGIPHIMEPMARGNAKRTAGREMDPKLIALHTRMAAEIGADAIKTDYTGDAVSYAKVIDGCPVPILIAGGPKTSSVKESLDMVKGAIDAGASGILLGRNVVQAKDPAEMIRALRAIVHGGEEVDYVLKHFDI</sequence>
<protein>
    <recommendedName>
        <fullName evidence="3">Fructose-bisphosphate aldolase</fullName>
    </recommendedName>
</protein>
<evidence type="ECO:0000313" key="1">
    <source>
        <dbReference type="EMBL" id="MCQ1528878.1"/>
    </source>
</evidence>